<protein>
    <submittedName>
        <fullName evidence="8">Response regulator transcription factor</fullName>
    </submittedName>
</protein>
<name>A0ABY7X163_9BACL</name>
<accession>A0ABY7X163</accession>
<dbReference type="PROSITE" id="PS50110">
    <property type="entry name" value="RESPONSE_REGULATORY"/>
    <property type="match status" value="1"/>
</dbReference>
<dbReference type="PANTHER" id="PTHR43214">
    <property type="entry name" value="TWO-COMPONENT RESPONSE REGULATOR"/>
    <property type="match status" value="1"/>
</dbReference>
<keyword evidence="3" id="KW-0238">DNA-binding</keyword>
<dbReference type="SUPFAM" id="SSF52172">
    <property type="entry name" value="CheY-like"/>
    <property type="match status" value="1"/>
</dbReference>
<gene>
    <name evidence="8" type="ORF">PTI97_12550</name>
</gene>
<dbReference type="PROSITE" id="PS50043">
    <property type="entry name" value="HTH_LUXR_2"/>
    <property type="match status" value="1"/>
</dbReference>
<dbReference type="InterPro" id="IPR011006">
    <property type="entry name" value="CheY-like_superfamily"/>
</dbReference>
<keyword evidence="9" id="KW-1185">Reference proteome</keyword>
<sequence length="214" mass="24486">MQPINVLIVDDHELVRRGLKLMFRTNERIRVVGEATEGSAAIQEALRTRPDVILLDITMPNGLDGFVTVKALAEEVPTVKVILLTMHDEEIYIKRALELGVPGYMSKNSDPSQLEEGIKHVFDGKRYYATSLNEDYIEKIVFQKNNHPLLTRRELEIVRLSTLGYSHNEIGEKLGISPKTVENHKARVMNKLQIKHRHELVQYALKNHLIEMEG</sequence>
<evidence type="ECO:0000259" key="7">
    <source>
        <dbReference type="PROSITE" id="PS50110"/>
    </source>
</evidence>
<evidence type="ECO:0000256" key="3">
    <source>
        <dbReference type="ARBA" id="ARBA00023125"/>
    </source>
</evidence>
<evidence type="ECO:0000256" key="4">
    <source>
        <dbReference type="ARBA" id="ARBA00023163"/>
    </source>
</evidence>
<evidence type="ECO:0000313" key="9">
    <source>
        <dbReference type="Proteomes" id="UP001213680"/>
    </source>
</evidence>
<dbReference type="Gene3D" id="3.40.50.2300">
    <property type="match status" value="1"/>
</dbReference>
<reference evidence="8 9" key="1">
    <citation type="submission" date="2023-02" db="EMBL/GenBank/DDBJ databases">
        <title>A bacterium isolated from plastisphere.</title>
        <authorList>
            <person name="Sun Y."/>
        </authorList>
    </citation>
    <scope>NUCLEOTIDE SEQUENCE [LARGE SCALE GENOMIC DNA]</scope>
    <source>
        <strain evidence="9">a-1</strain>
    </source>
</reference>
<dbReference type="InterPro" id="IPR039420">
    <property type="entry name" value="WalR-like"/>
</dbReference>
<organism evidence="8 9">
    <name type="scientific">Exiguobacterium marinum</name>
    <dbReference type="NCBI Taxonomy" id="273528"/>
    <lineage>
        <taxon>Bacteria</taxon>
        <taxon>Bacillati</taxon>
        <taxon>Bacillota</taxon>
        <taxon>Bacilli</taxon>
        <taxon>Bacillales</taxon>
        <taxon>Bacillales Family XII. Incertae Sedis</taxon>
        <taxon>Exiguobacterium</taxon>
    </lineage>
</organism>
<evidence type="ECO:0000256" key="5">
    <source>
        <dbReference type="PROSITE-ProRule" id="PRU00169"/>
    </source>
</evidence>
<dbReference type="InterPro" id="IPR016032">
    <property type="entry name" value="Sig_transdc_resp-reg_C-effctor"/>
</dbReference>
<dbReference type="Pfam" id="PF00196">
    <property type="entry name" value="GerE"/>
    <property type="match status" value="1"/>
</dbReference>
<keyword evidence="4" id="KW-0804">Transcription</keyword>
<dbReference type="Proteomes" id="UP001213680">
    <property type="component" value="Chromosome"/>
</dbReference>
<proteinExistence type="predicted"/>
<keyword evidence="1 5" id="KW-0597">Phosphoprotein</keyword>
<evidence type="ECO:0000259" key="6">
    <source>
        <dbReference type="PROSITE" id="PS50043"/>
    </source>
</evidence>
<dbReference type="CDD" id="cd17535">
    <property type="entry name" value="REC_NarL-like"/>
    <property type="match status" value="1"/>
</dbReference>
<dbReference type="RefSeq" id="WP_034770826.1">
    <property type="nucleotide sequence ID" value="NZ_CP118099.1"/>
</dbReference>
<dbReference type="SUPFAM" id="SSF46894">
    <property type="entry name" value="C-terminal effector domain of the bipartite response regulators"/>
    <property type="match status" value="1"/>
</dbReference>
<dbReference type="SMART" id="SM00421">
    <property type="entry name" value="HTH_LUXR"/>
    <property type="match status" value="1"/>
</dbReference>
<dbReference type="Pfam" id="PF00072">
    <property type="entry name" value="Response_reg"/>
    <property type="match status" value="1"/>
</dbReference>
<feature type="modified residue" description="4-aspartylphosphate" evidence="5">
    <location>
        <position position="56"/>
    </location>
</feature>
<feature type="domain" description="HTH luxR-type" evidence="6">
    <location>
        <begin position="143"/>
        <end position="208"/>
    </location>
</feature>
<dbReference type="InterPro" id="IPR000792">
    <property type="entry name" value="Tscrpt_reg_LuxR_C"/>
</dbReference>
<dbReference type="InterPro" id="IPR058245">
    <property type="entry name" value="NreC/VraR/RcsB-like_REC"/>
</dbReference>
<evidence type="ECO:0000256" key="1">
    <source>
        <dbReference type="ARBA" id="ARBA00022553"/>
    </source>
</evidence>
<dbReference type="SMART" id="SM00448">
    <property type="entry name" value="REC"/>
    <property type="match status" value="1"/>
</dbReference>
<evidence type="ECO:0000256" key="2">
    <source>
        <dbReference type="ARBA" id="ARBA00023015"/>
    </source>
</evidence>
<dbReference type="InterPro" id="IPR001789">
    <property type="entry name" value="Sig_transdc_resp-reg_receiver"/>
</dbReference>
<evidence type="ECO:0000313" key="8">
    <source>
        <dbReference type="EMBL" id="WDH75646.1"/>
    </source>
</evidence>
<dbReference type="PANTHER" id="PTHR43214:SF43">
    <property type="entry name" value="TWO-COMPONENT RESPONSE REGULATOR"/>
    <property type="match status" value="1"/>
</dbReference>
<dbReference type="EMBL" id="CP118099">
    <property type="protein sequence ID" value="WDH75646.1"/>
    <property type="molecule type" value="Genomic_DNA"/>
</dbReference>
<keyword evidence="2" id="KW-0805">Transcription regulation</keyword>
<dbReference type="PRINTS" id="PR00038">
    <property type="entry name" value="HTHLUXR"/>
</dbReference>
<feature type="domain" description="Response regulatory" evidence="7">
    <location>
        <begin position="5"/>
        <end position="122"/>
    </location>
</feature>
<dbReference type="CDD" id="cd06170">
    <property type="entry name" value="LuxR_C_like"/>
    <property type="match status" value="1"/>
</dbReference>